<dbReference type="Proteomes" id="UP000199296">
    <property type="component" value="Unassembled WGS sequence"/>
</dbReference>
<name>A0A1G7WCQ4_9FLAO</name>
<reference evidence="1 2" key="1">
    <citation type="submission" date="2016-10" db="EMBL/GenBank/DDBJ databases">
        <authorList>
            <person name="de Groot N.N."/>
        </authorList>
    </citation>
    <scope>NUCLEOTIDE SEQUENCE [LARGE SCALE GENOMIC DNA]</scope>
    <source>
        <strain evidence="1 2">DSM 19803</strain>
    </source>
</reference>
<dbReference type="RefSeq" id="WP_093367183.1">
    <property type="nucleotide sequence ID" value="NZ_FNCW01000005.1"/>
</dbReference>
<dbReference type="Pfam" id="PF25594">
    <property type="entry name" value="GldB_lipo"/>
    <property type="match status" value="1"/>
</dbReference>
<gene>
    <name evidence="1" type="ORF">SAMN04488027_10596</name>
</gene>
<sequence>MLRNMRFLLILLSFFLVLSCDKDSKLNSDAEALDIDLEVVRFDLQFAEASPEELPALKSKYRELFPDQVPDSLWIAKMQSDLQQEINTEVQKKFTDFDEETKKIERFFKYVTHYFPNYEIPRVYTLAEEVNYRQKLVLTEDALLISLDNYLGNQHKFYQGLSEYIAFQQDVKFLISDIASVFAKQKISPERSRTFLSDMIYYGKILYLKDFLMPFESNAAKIYYSEDQLKWAKANETQIWSFFVENELIYSTDIRLEDRFINLSPYSKFYLELDNESSPRIGQYIGWQIVRAYMDKYPNTSIKELLELESDVIFKKSKYKP</sequence>
<dbReference type="InterPro" id="IPR019853">
    <property type="entry name" value="GldB-like"/>
</dbReference>
<dbReference type="AlphaFoldDB" id="A0A1G7WCQ4"/>
<proteinExistence type="predicted"/>
<accession>A0A1G7WCQ4</accession>
<keyword evidence="2" id="KW-1185">Reference proteome</keyword>
<dbReference type="OrthoDB" id="976022at2"/>
<organism evidence="1 2">
    <name type="scientific">Psychroflexus sediminis</name>
    <dbReference type="NCBI Taxonomy" id="470826"/>
    <lineage>
        <taxon>Bacteria</taxon>
        <taxon>Pseudomonadati</taxon>
        <taxon>Bacteroidota</taxon>
        <taxon>Flavobacteriia</taxon>
        <taxon>Flavobacteriales</taxon>
        <taxon>Flavobacteriaceae</taxon>
        <taxon>Psychroflexus</taxon>
    </lineage>
</organism>
<dbReference type="NCBIfam" id="TIGR03514">
    <property type="entry name" value="GldB_lipo"/>
    <property type="match status" value="1"/>
</dbReference>
<dbReference type="STRING" id="470826.SAMN04488027_10596"/>
<protein>
    <submittedName>
        <fullName evidence="1">Protein involved in gliding motility GldB</fullName>
    </submittedName>
</protein>
<evidence type="ECO:0000313" key="2">
    <source>
        <dbReference type="Proteomes" id="UP000199296"/>
    </source>
</evidence>
<dbReference type="PROSITE" id="PS51257">
    <property type="entry name" value="PROKAR_LIPOPROTEIN"/>
    <property type="match status" value="1"/>
</dbReference>
<evidence type="ECO:0000313" key="1">
    <source>
        <dbReference type="EMBL" id="SDG68910.1"/>
    </source>
</evidence>
<dbReference type="EMBL" id="FNCW01000005">
    <property type="protein sequence ID" value="SDG68910.1"/>
    <property type="molecule type" value="Genomic_DNA"/>
</dbReference>